<evidence type="ECO:0000256" key="1">
    <source>
        <dbReference type="SAM" id="Phobius"/>
    </source>
</evidence>
<protein>
    <submittedName>
        <fullName evidence="2">Uncharacterized protein DUF2818</fullName>
    </submittedName>
</protein>
<keyword evidence="1" id="KW-0812">Transmembrane</keyword>
<dbReference type="InterPro" id="IPR016768">
    <property type="entry name" value="UCP019883"/>
</dbReference>
<name>A0A495BN58_VOGIN</name>
<evidence type="ECO:0000313" key="3">
    <source>
        <dbReference type="Proteomes" id="UP000279384"/>
    </source>
</evidence>
<keyword evidence="1" id="KW-0472">Membrane</keyword>
<comment type="caution">
    <text evidence="2">The sequence shown here is derived from an EMBL/GenBank/DDBJ whole genome shotgun (WGS) entry which is preliminary data.</text>
</comment>
<dbReference type="EMBL" id="RBID01000001">
    <property type="protein sequence ID" value="RKQ63097.1"/>
    <property type="molecule type" value="Genomic_DNA"/>
</dbReference>
<dbReference type="Pfam" id="PF10993">
    <property type="entry name" value="DUF2818"/>
    <property type="match status" value="1"/>
</dbReference>
<gene>
    <name evidence="2" type="ORF">C8E02_0113</name>
</gene>
<dbReference type="PIRSF" id="PIRSF019883">
    <property type="entry name" value="UCP019883"/>
    <property type="match status" value="1"/>
</dbReference>
<dbReference type="AlphaFoldDB" id="A0A495BN58"/>
<dbReference type="RefSeq" id="WP_120809246.1">
    <property type="nucleotide sequence ID" value="NZ_RBID01000001.1"/>
</dbReference>
<feature type="transmembrane region" description="Helical" evidence="1">
    <location>
        <begin position="36"/>
        <end position="57"/>
    </location>
</feature>
<reference evidence="2 3" key="1">
    <citation type="submission" date="2018-10" db="EMBL/GenBank/DDBJ databases">
        <title>Genomic Encyclopedia of Type Strains, Phase IV (KMG-IV): sequencing the most valuable type-strain genomes for metagenomic binning, comparative biology and taxonomic classification.</title>
        <authorList>
            <person name="Goeker M."/>
        </authorList>
    </citation>
    <scope>NUCLEOTIDE SEQUENCE [LARGE SCALE GENOMIC DNA]</scope>
    <source>
        <strain evidence="2 3">DSM 3303</strain>
    </source>
</reference>
<accession>A0A495BN58</accession>
<dbReference type="Proteomes" id="UP000279384">
    <property type="component" value="Unassembled WGS sequence"/>
</dbReference>
<keyword evidence="1" id="KW-1133">Transmembrane helix</keyword>
<proteinExistence type="predicted"/>
<sequence>MEVSVIVLLLLAFVAANLPFMTRRIAGIWRVANKHFGWQLLELVALYLLLGVLAQLLEGRYSPVHVQKWQFYVTTLALFLVFAFPGFIGRYFWKKRGS</sequence>
<organism evidence="2 3">
    <name type="scientific">Vogesella indigofera</name>
    <name type="common">Pseudomonas indigofera</name>
    <dbReference type="NCBI Taxonomy" id="45465"/>
    <lineage>
        <taxon>Bacteria</taxon>
        <taxon>Pseudomonadati</taxon>
        <taxon>Pseudomonadota</taxon>
        <taxon>Betaproteobacteria</taxon>
        <taxon>Neisseriales</taxon>
        <taxon>Chromobacteriaceae</taxon>
        <taxon>Vogesella</taxon>
    </lineage>
</organism>
<evidence type="ECO:0000313" key="2">
    <source>
        <dbReference type="EMBL" id="RKQ63097.1"/>
    </source>
</evidence>
<feature type="transmembrane region" description="Helical" evidence="1">
    <location>
        <begin position="69"/>
        <end position="93"/>
    </location>
</feature>